<dbReference type="PANTHER" id="PTHR43884">
    <property type="entry name" value="ACYL-COA DEHYDROGENASE"/>
    <property type="match status" value="1"/>
</dbReference>
<evidence type="ECO:0000259" key="12">
    <source>
        <dbReference type="Pfam" id="PF02770"/>
    </source>
</evidence>
<dbReference type="PIRSF" id="PIRSF016578">
    <property type="entry name" value="HsaA"/>
    <property type="match status" value="1"/>
</dbReference>
<dbReference type="SUPFAM" id="SSF47203">
    <property type="entry name" value="Acyl-CoA dehydrogenase C-terminal domain-like"/>
    <property type="match status" value="1"/>
</dbReference>
<evidence type="ECO:0000259" key="13">
    <source>
        <dbReference type="Pfam" id="PF02771"/>
    </source>
</evidence>
<dbReference type="GO" id="GO:0050660">
    <property type="term" value="F:flavin adenine dinucleotide binding"/>
    <property type="evidence" value="ECO:0007669"/>
    <property type="project" value="InterPro"/>
</dbReference>
<dbReference type="FunFam" id="1.20.140.10:FF:000004">
    <property type="entry name" value="Acyl-CoA dehydrogenase FadE25"/>
    <property type="match status" value="1"/>
</dbReference>
<keyword evidence="3 10" id="KW-0285">Flavoprotein</keyword>
<dbReference type="Pfam" id="PF02771">
    <property type="entry name" value="Acyl-CoA_dh_N"/>
    <property type="match status" value="1"/>
</dbReference>
<proteinExistence type="inferred from homology"/>
<evidence type="ECO:0000256" key="9">
    <source>
        <dbReference type="ARBA" id="ARBA00075603"/>
    </source>
</evidence>
<reference evidence="14 15" key="1">
    <citation type="journal article" date="2019" name="ISME J.">
        <title>Candidatus Macondimonas diazotrophica, a novel gammaproteobacterial genus dominating crude-oil-contaminated coastal sediments.</title>
        <authorList>
            <person name="Karthikeyan S."/>
            <person name="Konstantinidis K."/>
        </authorList>
    </citation>
    <scope>NUCLEOTIDE SEQUENCE [LARGE SCALE GENOMIC DNA]</scope>
    <source>
        <strain evidence="14 15">KTK01</strain>
    </source>
</reference>
<dbReference type="GO" id="GO:0003995">
    <property type="term" value="F:acyl-CoA dehydrogenase activity"/>
    <property type="evidence" value="ECO:0007669"/>
    <property type="project" value="InterPro"/>
</dbReference>
<dbReference type="Pfam" id="PF02770">
    <property type="entry name" value="Acyl-CoA_dh_M"/>
    <property type="match status" value="1"/>
</dbReference>
<comment type="similarity">
    <text evidence="2 10">Belongs to the acyl-CoA dehydrogenase family.</text>
</comment>
<dbReference type="InterPro" id="IPR046373">
    <property type="entry name" value="Acyl-CoA_Oxase/DH_mid-dom_sf"/>
</dbReference>
<comment type="caution">
    <text evidence="14">The sequence shown here is derived from an EMBL/GenBank/DDBJ whole genome shotgun (WGS) entry which is preliminary data.</text>
</comment>
<feature type="domain" description="Acyl-CoA oxidase/dehydrogenase middle" evidence="12">
    <location>
        <begin position="125"/>
        <end position="219"/>
    </location>
</feature>
<dbReference type="Gene3D" id="2.40.110.10">
    <property type="entry name" value="Butyryl-CoA Dehydrogenase, subunit A, domain 2"/>
    <property type="match status" value="1"/>
</dbReference>
<dbReference type="Pfam" id="PF00441">
    <property type="entry name" value="Acyl-CoA_dh_1"/>
    <property type="match status" value="1"/>
</dbReference>
<dbReference type="AlphaFoldDB" id="A0A4Z0FDY7"/>
<comment type="catalytic activity">
    <reaction evidence="6">
        <text>3-sulfinopropanoyl-CoA + H2O = propanoyl-CoA + sulfite + H(+)</text>
        <dbReference type="Rhea" id="RHEA:41624"/>
        <dbReference type="ChEBI" id="CHEBI:15377"/>
        <dbReference type="ChEBI" id="CHEBI:15378"/>
        <dbReference type="ChEBI" id="CHEBI:17359"/>
        <dbReference type="ChEBI" id="CHEBI:57392"/>
        <dbReference type="ChEBI" id="CHEBI:78349"/>
        <dbReference type="EC" id="3.13.1.4"/>
    </reaction>
    <physiologicalReaction direction="left-to-right" evidence="6">
        <dbReference type="Rhea" id="RHEA:41625"/>
    </physiologicalReaction>
</comment>
<evidence type="ECO:0000259" key="11">
    <source>
        <dbReference type="Pfam" id="PF00441"/>
    </source>
</evidence>
<evidence type="ECO:0000313" key="15">
    <source>
        <dbReference type="Proteomes" id="UP000297890"/>
    </source>
</evidence>
<dbReference type="InterPro" id="IPR013786">
    <property type="entry name" value="AcylCoA_DH/ox_N"/>
</dbReference>
<dbReference type="SUPFAM" id="SSF56645">
    <property type="entry name" value="Acyl-CoA dehydrogenase NM domain-like"/>
    <property type="match status" value="1"/>
</dbReference>
<organism evidence="14 15">
    <name type="scientific">Candidatus Macondimonas diazotrophica</name>
    <dbReference type="NCBI Taxonomy" id="2305248"/>
    <lineage>
        <taxon>Bacteria</taxon>
        <taxon>Pseudomonadati</taxon>
        <taxon>Pseudomonadota</taxon>
        <taxon>Gammaproteobacteria</taxon>
        <taxon>Chromatiales</taxon>
        <taxon>Ectothiorhodospiraceae</taxon>
        <taxon>Candidatus Macondimonas</taxon>
    </lineage>
</organism>
<evidence type="ECO:0000256" key="4">
    <source>
        <dbReference type="ARBA" id="ARBA00022827"/>
    </source>
</evidence>
<evidence type="ECO:0000256" key="8">
    <source>
        <dbReference type="ARBA" id="ARBA00068311"/>
    </source>
</evidence>
<dbReference type="PROSITE" id="PS00073">
    <property type="entry name" value="ACYL_COA_DH_2"/>
    <property type="match status" value="1"/>
</dbReference>
<keyword evidence="15" id="KW-1185">Reference proteome</keyword>
<sequence>MEGCSFMISFACSEDEQSLLDTLGRFAQNQLMPDARAADRRQSVDPAVRGAYREMGAHLLGLPDAAGGIGFGLTAKILAEEVLSRSDAAQAVGLDDLGLAAQAVVALGSEAQITQLLGDAERIWALASSEDDPAAHLGYMSTVARRQGQGDVLSGTKTCVFNANRADRLVVLARHEDGDGLAGIAAFVVDARASGVQITLEDRMGLRAGQPCRVQFEGVAGERLVGAADPVAALTRLFDIGRIINAARMVGAARGAMGFAVDYAQDRKAFGKPICAHQGLAFFIADMEVALESARNLVLKAAWQLESGAGATVAACNAAICAAEAAVKVTVDAVQVFGGAGFMKDMPVERYMRDVRTLGNALGTPEDHLAVLGEVLYGPESLKSAAKDGKKVAQA</sequence>
<dbReference type="InterPro" id="IPR009100">
    <property type="entry name" value="AcylCoA_DH/oxidase_NM_dom_sf"/>
</dbReference>
<protein>
    <recommendedName>
        <fullName evidence="8">3-sulfinopropanoyl-CoA desulfinase</fullName>
        <ecNumber evidence="7">3.13.1.4</ecNumber>
    </recommendedName>
    <alternativeName>
        <fullName evidence="9">3-sulfinopropionyl coenzyme A desulfinase</fullName>
    </alternativeName>
</protein>
<evidence type="ECO:0000256" key="1">
    <source>
        <dbReference type="ARBA" id="ARBA00001974"/>
    </source>
</evidence>
<comment type="cofactor">
    <cofactor evidence="1 10">
        <name>FAD</name>
        <dbReference type="ChEBI" id="CHEBI:57692"/>
    </cofactor>
</comment>
<dbReference type="InterPro" id="IPR037069">
    <property type="entry name" value="AcylCoA_DH/ox_N_sf"/>
</dbReference>
<keyword evidence="5 10" id="KW-0560">Oxidoreductase</keyword>
<evidence type="ECO:0000256" key="2">
    <source>
        <dbReference type="ARBA" id="ARBA00009347"/>
    </source>
</evidence>
<gene>
    <name evidence="14" type="ORF">E4680_01320</name>
</gene>
<dbReference type="InterPro" id="IPR009075">
    <property type="entry name" value="AcylCo_DH/oxidase_C"/>
</dbReference>
<dbReference type="Gene3D" id="1.20.140.10">
    <property type="entry name" value="Butyryl-CoA Dehydrogenase, subunit A, domain 3"/>
    <property type="match status" value="1"/>
</dbReference>
<evidence type="ECO:0000256" key="6">
    <source>
        <dbReference type="ARBA" id="ARBA00052938"/>
    </source>
</evidence>
<dbReference type="OrthoDB" id="9802447at2"/>
<dbReference type="PANTHER" id="PTHR43884:SF20">
    <property type="entry name" value="ACYL-COA DEHYDROGENASE FADE28"/>
    <property type="match status" value="1"/>
</dbReference>
<feature type="domain" description="Acyl-CoA dehydrogenase/oxidase C-terminal" evidence="11">
    <location>
        <begin position="235"/>
        <end position="375"/>
    </location>
</feature>
<dbReference type="InterPro" id="IPR006091">
    <property type="entry name" value="Acyl-CoA_Oxase/DH_mid-dom"/>
</dbReference>
<evidence type="ECO:0000256" key="3">
    <source>
        <dbReference type="ARBA" id="ARBA00022630"/>
    </source>
</evidence>
<dbReference type="InterPro" id="IPR036250">
    <property type="entry name" value="AcylCo_DH-like_C"/>
</dbReference>
<accession>A0A4Z0FDY7</accession>
<dbReference type="Proteomes" id="UP000297890">
    <property type="component" value="Unassembled WGS sequence"/>
</dbReference>
<evidence type="ECO:0000313" key="14">
    <source>
        <dbReference type="EMBL" id="TFZ84205.1"/>
    </source>
</evidence>
<dbReference type="Gene3D" id="1.10.540.10">
    <property type="entry name" value="Acyl-CoA dehydrogenase/oxidase, N-terminal domain"/>
    <property type="match status" value="1"/>
</dbReference>
<evidence type="ECO:0000256" key="5">
    <source>
        <dbReference type="ARBA" id="ARBA00023002"/>
    </source>
</evidence>
<dbReference type="InterPro" id="IPR006089">
    <property type="entry name" value="Acyl-CoA_DH_CS"/>
</dbReference>
<evidence type="ECO:0000256" key="7">
    <source>
        <dbReference type="ARBA" id="ARBA00066461"/>
    </source>
</evidence>
<feature type="domain" description="Acyl-CoA dehydrogenase/oxidase N-terminal" evidence="13">
    <location>
        <begin position="13"/>
        <end position="117"/>
    </location>
</feature>
<keyword evidence="4 10" id="KW-0274">FAD</keyword>
<name>A0A4Z0FDY7_9GAMM</name>
<dbReference type="EC" id="3.13.1.4" evidence="7"/>
<dbReference type="EMBL" id="SRIO01000001">
    <property type="protein sequence ID" value="TFZ84205.1"/>
    <property type="molecule type" value="Genomic_DNA"/>
</dbReference>
<evidence type="ECO:0000256" key="10">
    <source>
        <dbReference type="RuleBase" id="RU362125"/>
    </source>
</evidence>